<feature type="signal peptide" evidence="2">
    <location>
        <begin position="1"/>
        <end position="31"/>
    </location>
</feature>
<feature type="compositionally biased region" description="Low complexity" evidence="1">
    <location>
        <begin position="43"/>
        <end position="53"/>
    </location>
</feature>
<organism evidence="4 5">
    <name type="scientific">Propioniciclava coleopterorum</name>
    <dbReference type="NCBI Taxonomy" id="2714937"/>
    <lineage>
        <taxon>Bacteria</taxon>
        <taxon>Bacillati</taxon>
        <taxon>Actinomycetota</taxon>
        <taxon>Actinomycetes</taxon>
        <taxon>Propionibacteriales</taxon>
        <taxon>Propionibacteriaceae</taxon>
        <taxon>Propioniciclava</taxon>
    </lineage>
</organism>
<dbReference type="Pfam" id="PF13845">
    <property type="entry name" value="Septum_form"/>
    <property type="match status" value="1"/>
</dbReference>
<evidence type="ECO:0000313" key="4">
    <source>
        <dbReference type="EMBL" id="QIK72320.1"/>
    </source>
</evidence>
<evidence type="ECO:0000259" key="3">
    <source>
        <dbReference type="Pfam" id="PF13845"/>
    </source>
</evidence>
<dbReference type="PROSITE" id="PS51257">
    <property type="entry name" value="PROKAR_LIPOPROTEIN"/>
    <property type="match status" value="1"/>
</dbReference>
<dbReference type="EMBL" id="CP049865">
    <property type="protein sequence ID" value="QIK72320.1"/>
    <property type="molecule type" value="Genomic_DNA"/>
</dbReference>
<sequence>MSRTALARAGSAAVAVAAALTLAGCSLVSPAAPSGAPGPPATEQPAAAETGTPGAESTATARLPKYSDAYQIGSCLALTGDAQYLVPPVPCSEAHEEEVFGFFEFPDGGYPDEAALQKFLRGACDEAFTRYVGMEERDSKYGWYGGVPGVASYERGGREGVCLAFADIHDITNLPVLTGSIKGTNE</sequence>
<evidence type="ECO:0000313" key="5">
    <source>
        <dbReference type="Proteomes" id="UP000501058"/>
    </source>
</evidence>
<reference evidence="4 5" key="1">
    <citation type="submission" date="2020-03" db="EMBL/GenBank/DDBJ databases">
        <title>Propioniciclava sp. nov., isolated from Hydrophilus acuminatus.</title>
        <authorList>
            <person name="Hyun D.-W."/>
            <person name="Bae J.-W."/>
        </authorList>
    </citation>
    <scope>NUCLEOTIDE SEQUENCE [LARGE SCALE GENOMIC DNA]</scope>
    <source>
        <strain evidence="4 5">HDW11</strain>
    </source>
</reference>
<evidence type="ECO:0000256" key="2">
    <source>
        <dbReference type="SAM" id="SignalP"/>
    </source>
</evidence>
<name>A0A6G7Y699_9ACTN</name>
<dbReference type="InterPro" id="IPR026004">
    <property type="entry name" value="Septum_form"/>
</dbReference>
<accession>A0A6G7Y699</accession>
<keyword evidence="5" id="KW-1185">Reference proteome</keyword>
<protein>
    <recommendedName>
        <fullName evidence="3">Septum formation-related domain-containing protein</fullName>
    </recommendedName>
</protein>
<feature type="region of interest" description="Disordered" evidence="1">
    <location>
        <begin position="32"/>
        <end position="60"/>
    </location>
</feature>
<feature type="chain" id="PRO_5026161826" description="Septum formation-related domain-containing protein" evidence="2">
    <location>
        <begin position="32"/>
        <end position="186"/>
    </location>
</feature>
<dbReference type="KEGG" id="prv:G7070_08620"/>
<gene>
    <name evidence="4" type="ORF">G7070_08620</name>
</gene>
<evidence type="ECO:0000256" key="1">
    <source>
        <dbReference type="SAM" id="MobiDB-lite"/>
    </source>
</evidence>
<dbReference type="Proteomes" id="UP000501058">
    <property type="component" value="Chromosome"/>
</dbReference>
<dbReference type="RefSeq" id="WP_166233396.1">
    <property type="nucleotide sequence ID" value="NZ_CP049865.1"/>
</dbReference>
<proteinExistence type="predicted"/>
<feature type="domain" description="Septum formation-related" evidence="3">
    <location>
        <begin position="57"/>
        <end position="137"/>
    </location>
</feature>
<keyword evidence="2" id="KW-0732">Signal</keyword>
<dbReference type="AlphaFoldDB" id="A0A6G7Y699"/>